<dbReference type="AlphaFoldDB" id="A0A8J4WST0"/>
<accession>A0A8J4WST0</accession>
<reference evidence="2" key="1">
    <citation type="submission" date="2019-05" db="EMBL/GenBank/DDBJ databases">
        <title>Annotation for the trematode Paragonimus heterotremus.</title>
        <authorList>
            <person name="Choi Y.-J."/>
        </authorList>
    </citation>
    <scope>NUCLEOTIDE SEQUENCE</scope>
    <source>
        <strain evidence="2">LC</strain>
    </source>
</reference>
<gene>
    <name evidence="2" type="ORF">PHET_03524</name>
</gene>
<evidence type="ECO:0000256" key="1">
    <source>
        <dbReference type="SAM" id="SignalP"/>
    </source>
</evidence>
<keyword evidence="1" id="KW-0732">Signal</keyword>
<dbReference type="EMBL" id="LUCH01001460">
    <property type="protein sequence ID" value="KAF5403030.1"/>
    <property type="molecule type" value="Genomic_DNA"/>
</dbReference>
<evidence type="ECO:0000313" key="3">
    <source>
        <dbReference type="Proteomes" id="UP000748531"/>
    </source>
</evidence>
<keyword evidence="3" id="KW-1185">Reference proteome</keyword>
<dbReference type="OrthoDB" id="10333372at2759"/>
<evidence type="ECO:0008006" key="4">
    <source>
        <dbReference type="Google" id="ProtNLM"/>
    </source>
</evidence>
<feature type="signal peptide" evidence="1">
    <location>
        <begin position="1"/>
        <end position="19"/>
    </location>
</feature>
<protein>
    <recommendedName>
        <fullName evidence="4">Secreted protein</fullName>
    </recommendedName>
</protein>
<organism evidence="2 3">
    <name type="scientific">Paragonimus heterotremus</name>
    <dbReference type="NCBI Taxonomy" id="100268"/>
    <lineage>
        <taxon>Eukaryota</taxon>
        <taxon>Metazoa</taxon>
        <taxon>Spiralia</taxon>
        <taxon>Lophotrochozoa</taxon>
        <taxon>Platyhelminthes</taxon>
        <taxon>Trematoda</taxon>
        <taxon>Digenea</taxon>
        <taxon>Plagiorchiida</taxon>
        <taxon>Troglotremata</taxon>
        <taxon>Troglotrematidae</taxon>
        <taxon>Paragonimus</taxon>
    </lineage>
</organism>
<name>A0A8J4WST0_9TREM</name>
<dbReference type="Proteomes" id="UP000748531">
    <property type="component" value="Unassembled WGS sequence"/>
</dbReference>
<evidence type="ECO:0000313" key="2">
    <source>
        <dbReference type="EMBL" id="KAF5403030.1"/>
    </source>
</evidence>
<feature type="chain" id="PRO_5035290276" description="Secreted protein" evidence="1">
    <location>
        <begin position="20"/>
        <end position="98"/>
    </location>
</feature>
<comment type="caution">
    <text evidence="2">The sequence shown here is derived from an EMBL/GenBank/DDBJ whole genome shotgun (WGS) entry which is preliminary data.</text>
</comment>
<proteinExistence type="predicted"/>
<sequence>MKVAEITLCFLSVMTLVELKTNDYTAEIRADLYKCVKQYAPLCNISPSLTDAEKNIECAKCTDCKRKSDSCLLSKLKEDKYSGSNQAESYIKSLTRRQ</sequence>